<dbReference type="InterPro" id="IPR001789">
    <property type="entry name" value="Sig_transdc_resp-reg_receiver"/>
</dbReference>
<dbReference type="SMART" id="SM00086">
    <property type="entry name" value="PAC"/>
    <property type="match status" value="5"/>
</dbReference>
<dbReference type="InterPro" id="IPR036641">
    <property type="entry name" value="HPT_dom_sf"/>
</dbReference>
<feature type="domain" description="PAC" evidence="19">
    <location>
        <begin position="218"/>
        <end position="272"/>
    </location>
</feature>
<dbReference type="GO" id="GO:0000155">
    <property type="term" value="F:phosphorelay sensor kinase activity"/>
    <property type="evidence" value="ECO:0007669"/>
    <property type="project" value="InterPro"/>
</dbReference>
<dbReference type="SUPFAM" id="SSF55874">
    <property type="entry name" value="ATPase domain of HSP90 chaperone/DNA topoisomerase II/histidine kinase"/>
    <property type="match status" value="1"/>
</dbReference>
<keyword evidence="12" id="KW-0902">Two-component regulatory system</keyword>
<sequence>MSYLKKELYELIKADESIFDFIQESSLDGLWYWDLERPEEEWMNPRFWAVLGYDYREMPHKSSAWQDIIHPDDLREAAENLKQHCENPEHPYDQTVRYKHKNGSTVWIRCRGLAIRDKQGKPVRMLGAHQDITRLKEKEIALLKKTGLLEQAQRIAKIGTWEYNFQSQEVLWSDELYHIYGLDPALPPPSPDKFDEQFTKQSAEELSAAVQQTLETGRPYELEVNNILPNGEKMWTWVRVEVVRDVNNTIIGLRGVAQDITDRKKSQEQLNRTSILLEAAQRIAKMGAWEIDVVNNTTFWTDEVYKIHEVESDFDHNMSNAIDFFHPDYRSVLTGAISDSVEQQIPFDVKCKFITAKNNLRWVRSSGYPIIEDGKVVRLIGMLRDITEEEEAKESIIREQSFSKQLLENMADGFSVVDTEGKQIGVNKAFCEMTGFSEDELIGQTAPYPYRPAEEQENLNKAFQQAITGDESVFELILQKKNGQRFPVLLSSGTLKDVNGNTLSYFANIKDITEQKRAAQELENQKNLLQSVGQTARVGGWDYDVLNEKLSWTQVTYDIHEMPYDYEPDPKSGIQFYKEGKTQTRITEAFTETLREGKGYDLELIIVTSTGKEKWVRTIAEPIMEKGQCVSISGIFQDITEKKLAALKIEKQNRFRKLTTEITGALVKATVSDTDHTIHTALEKCAGFFKTDLCLLFQIDAAKGLVTLKHDWCKPGIPSVKHRIQQTPLDKFPGFTQKLSEQHALQVSDVNALPEAFKNEKLELLELGIRSVAFIRFDIKGEAAGALGVAYSGKTADWDEDTIGSLTSIANIIADGISKIRLEQNLIEAKKQAEAASKAKSEFLANMSHEIRTPLNGVIGFTDLLAKTPLNAVQQQYADSANISGRTLLGIINDILDFSKIEAGMLELEEIKTDVIELLQNSIDIVKFPASEKNLELILNIDPSMPRYAKLDGIRLKQVLANLLGNAVKFTKEGEIELKALYEALPGKQGKLFLSIRDTGIGISEAQKEKLFKSFSQADTSTTRTFGGTGLGLVISQLITDQMGANIEIESSPGAGSTFYFELVTDFEDEERANTSIDGVKRCLIIDDNKPASDVLETMLAQWGIETEVAHNAFEALQKFETNQHFDVIICDYDMPHIDGLQTRRLLQDKQKDVMRKLPFILLHYSSDLSNLREAFSDTENIAILNKPIHSNDLFQYLSGIDAESTITPPQQAKITEDNRVSDEKIKILIAEDNTLNMILSKTILSQILPNSELFEAKDGLEALEKYKTVSPAVIFMDIHMPEMDGIEVTKKIRALESNTHSHTPIIALTAGALKHEKQKCLAAGMDAFLTKPFDAQKISDVLSGYLTDQSTGKTKASETPTDDHDIFRYNALLDYLGGNTTVMQKLLNEALSELPAKTDTLEKALHDDNKTAIKLTAHSIHGIARSMNFDALAAIAAEIETKAETQASEEITPMIETLKEAWIHTKASILEHKN</sequence>
<comment type="catalytic activity">
    <reaction evidence="1">
        <text>ATP + protein L-histidine = ADP + protein N-phospho-L-histidine.</text>
        <dbReference type="EC" id="2.7.13.3"/>
    </reaction>
</comment>
<dbReference type="FunFam" id="1.10.287.130:FF:000003">
    <property type="entry name" value="Histidine kinase"/>
    <property type="match status" value="1"/>
</dbReference>
<dbReference type="PROSITE" id="PS50112">
    <property type="entry name" value="PAS"/>
    <property type="match status" value="2"/>
</dbReference>
<keyword evidence="6" id="KW-0808">Transferase</keyword>
<comment type="subcellular location">
    <subcellularLocation>
        <location evidence="2">Cell membrane</location>
        <topology evidence="2">Multi-pass membrane protein</topology>
    </subcellularLocation>
</comment>
<feature type="modified residue" description="Phosphohistidine" evidence="14">
    <location>
        <position position="1419"/>
    </location>
</feature>
<feature type="domain" description="PAC" evidence="19">
    <location>
        <begin position="92"/>
        <end position="144"/>
    </location>
</feature>
<evidence type="ECO:0000259" key="17">
    <source>
        <dbReference type="PROSITE" id="PS50110"/>
    </source>
</evidence>
<keyword evidence="4" id="KW-1003">Cell membrane</keyword>
<evidence type="ECO:0000256" key="10">
    <source>
        <dbReference type="ARBA" id="ARBA00022840"/>
    </source>
</evidence>
<dbReference type="Proteomes" id="UP000254808">
    <property type="component" value="Chromosome"/>
</dbReference>
<dbReference type="Pfam" id="PF08447">
    <property type="entry name" value="PAS_3"/>
    <property type="match status" value="3"/>
</dbReference>
<keyword evidence="8" id="KW-0547">Nucleotide-binding</keyword>
<feature type="domain" description="Response regulatory" evidence="17">
    <location>
        <begin position="1082"/>
        <end position="1202"/>
    </location>
</feature>
<feature type="domain" description="PAC" evidence="19">
    <location>
        <begin position="600"/>
        <end position="651"/>
    </location>
</feature>
<dbReference type="InterPro" id="IPR011006">
    <property type="entry name" value="CheY-like_superfamily"/>
</dbReference>
<dbReference type="KEGG" id="cprv:CYPRO_1720"/>
<proteinExistence type="predicted"/>
<dbReference type="Pfam" id="PF13426">
    <property type="entry name" value="PAS_9"/>
    <property type="match status" value="2"/>
</dbReference>
<dbReference type="Gene3D" id="1.20.120.160">
    <property type="entry name" value="HPT domain"/>
    <property type="match status" value="1"/>
</dbReference>
<evidence type="ECO:0000256" key="2">
    <source>
        <dbReference type="ARBA" id="ARBA00004651"/>
    </source>
</evidence>
<feature type="domain" description="PAS" evidence="18">
    <location>
        <begin position="15"/>
        <end position="88"/>
    </location>
</feature>
<dbReference type="InterPro" id="IPR004358">
    <property type="entry name" value="Sig_transdc_His_kin-like_C"/>
</dbReference>
<feature type="domain" description="Response regulatory" evidence="17">
    <location>
        <begin position="1227"/>
        <end position="1347"/>
    </location>
</feature>
<evidence type="ECO:0000256" key="7">
    <source>
        <dbReference type="ARBA" id="ARBA00022692"/>
    </source>
</evidence>
<evidence type="ECO:0000256" key="11">
    <source>
        <dbReference type="ARBA" id="ARBA00022989"/>
    </source>
</evidence>
<dbReference type="GO" id="GO:0005524">
    <property type="term" value="F:ATP binding"/>
    <property type="evidence" value="ECO:0007669"/>
    <property type="project" value="UniProtKB-KW"/>
</dbReference>
<dbReference type="PROSITE" id="PS50110">
    <property type="entry name" value="RESPONSE_REGULATORY"/>
    <property type="match status" value="2"/>
</dbReference>
<keyword evidence="13" id="KW-0472">Membrane</keyword>
<keyword evidence="5 15" id="KW-0597">Phosphoprotein</keyword>
<evidence type="ECO:0000256" key="1">
    <source>
        <dbReference type="ARBA" id="ARBA00000085"/>
    </source>
</evidence>
<dbReference type="SUPFAM" id="SSF47384">
    <property type="entry name" value="Homodimeric domain of signal transducing histidine kinase"/>
    <property type="match status" value="1"/>
</dbReference>
<dbReference type="InterPro" id="IPR003594">
    <property type="entry name" value="HATPase_dom"/>
</dbReference>
<feature type="modified residue" description="4-aspartylphosphate" evidence="15">
    <location>
        <position position="1278"/>
    </location>
</feature>
<dbReference type="InterPro" id="IPR013655">
    <property type="entry name" value="PAS_fold_3"/>
</dbReference>
<dbReference type="FunFam" id="3.30.565.10:FF:000010">
    <property type="entry name" value="Sensor histidine kinase RcsC"/>
    <property type="match status" value="1"/>
</dbReference>
<dbReference type="EC" id="2.7.13.3" evidence="3"/>
<evidence type="ECO:0000256" key="6">
    <source>
        <dbReference type="ARBA" id="ARBA00022679"/>
    </source>
</evidence>
<feature type="modified residue" description="4-aspartylphosphate" evidence="15">
    <location>
        <position position="1132"/>
    </location>
</feature>
<evidence type="ECO:0000256" key="9">
    <source>
        <dbReference type="ARBA" id="ARBA00022777"/>
    </source>
</evidence>
<organism evidence="21 22">
    <name type="scientific">Cyclonatronum proteinivorum</name>
    <dbReference type="NCBI Taxonomy" id="1457365"/>
    <lineage>
        <taxon>Bacteria</taxon>
        <taxon>Pseudomonadati</taxon>
        <taxon>Balneolota</taxon>
        <taxon>Balneolia</taxon>
        <taxon>Balneolales</taxon>
        <taxon>Cyclonatronaceae</taxon>
        <taxon>Cyclonatronum</taxon>
    </lineage>
</organism>
<dbReference type="InterPro" id="IPR005467">
    <property type="entry name" value="His_kinase_dom"/>
</dbReference>
<dbReference type="Gene3D" id="3.40.50.2300">
    <property type="match status" value="2"/>
</dbReference>
<dbReference type="InterPro" id="IPR036097">
    <property type="entry name" value="HisK_dim/P_sf"/>
</dbReference>
<dbReference type="Pfam" id="PF00512">
    <property type="entry name" value="HisKA"/>
    <property type="match status" value="1"/>
</dbReference>
<keyword evidence="11" id="KW-1133">Transmembrane helix</keyword>
<dbReference type="SUPFAM" id="SSF55785">
    <property type="entry name" value="PYP-like sensor domain (PAS domain)"/>
    <property type="match status" value="5"/>
</dbReference>
<feature type="domain" description="PAC" evidence="19">
    <location>
        <begin position="347"/>
        <end position="398"/>
    </location>
</feature>
<feature type="domain" description="PAC" evidence="19">
    <location>
        <begin position="472"/>
        <end position="524"/>
    </location>
</feature>
<accession>A0A345UKG9</accession>
<dbReference type="InterPro" id="IPR001610">
    <property type="entry name" value="PAC"/>
</dbReference>
<evidence type="ECO:0000259" key="16">
    <source>
        <dbReference type="PROSITE" id="PS50109"/>
    </source>
</evidence>
<evidence type="ECO:0000256" key="14">
    <source>
        <dbReference type="PROSITE-ProRule" id="PRU00110"/>
    </source>
</evidence>
<evidence type="ECO:0000256" key="4">
    <source>
        <dbReference type="ARBA" id="ARBA00022475"/>
    </source>
</evidence>
<dbReference type="OrthoDB" id="9811889at2"/>
<evidence type="ECO:0000256" key="5">
    <source>
        <dbReference type="ARBA" id="ARBA00022553"/>
    </source>
</evidence>
<name>A0A345UKG9_9BACT</name>
<keyword evidence="9" id="KW-0418">Kinase</keyword>
<dbReference type="InterPro" id="IPR036890">
    <property type="entry name" value="HATPase_C_sf"/>
</dbReference>
<feature type="domain" description="HPt" evidence="20">
    <location>
        <begin position="1380"/>
        <end position="1473"/>
    </location>
</feature>
<dbReference type="PROSITE" id="PS50894">
    <property type="entry name" value="HPT"/>
    <property type="match status" value="1"/>
</dbReference>
<dbReference type="PRINTS" id="PR00344">
    <property type="entry name" value="BCTRLSENSOR"/>
</dbReference>
<dbReference type="InterPro" id="IPR000014">
    <property type="entry name" value="PAS"/>
</dbReference>
<dbReference type="GO" id="GO:0005886">
    <property type="term" value="C:plasma membrane"/>
    <property type="evidence" value="ECO:0007669"/>
    <property type="project" value="UniProtKB-SubCell"/>
</dbReference>
<keyword evidence="7" id="KW-0812">Transmembrane</keyword>
<dbReference type="Gene3D" id="3.30.565.10">
    <property type="entry name" value="Histidine kinase-like ATPase, C-terminal domain"/>
    <property type="match status" value="1"/>
</dbReference>
<dbReference type="PROSITE" id="PS50109">
    <property type="entry name" value="HIS_KIN"/>
    <property type="match status" value="1"/>
</dbReference>
<evidence type="ECO:0000256" key="12">
    <source>
        <dbReference type="ARBA" id="ARBA00023012"/>
    </source>
</evidence>
<evidence type="ECO:0000313" key="21">
    <source>
        <dbReference type="EMBL" id="AXJ00971.1"/>
    </source>
</evidence>
<dbReference type="Gene3D" id="3.30.450.40">
    <property type="match status" value="1"/>
</dbReference>
<dbReference type="PANTHER" id="PTHR45339:SF1">
    <property type="entry name" value="HYBRID SIGNAL TRANSDUCTION HISTIDINE KINASE J"/>
    <property type="match status" value="1"/>
</dbReference>
<dbReference type="SUPFAM" id="SSF52172">
    <property type="entry name" value="CheY-like"/>
    <property type="match status" value="2"/>
</dbReference>
<evidence type="ECO:0000259" key="19">
    <source>
        <dbReference type="PROSITE" id="PS50113"/>
    </source>
</evidence>
<protein>
    <recommendedName>
        <fullName evidence="3">histidine kinase</fullName>
        <ecNumber evidence="3">2.7.13.3</ecNumber>
    </recommendedName>
</protein>
<dbReference type="NCBIfam" id="TIGR00229">
    <property type="entry name" value="sensory_box"/>
    <property type="match status" value="3"/>
</dbReference>
<dbReference type="RefSeq" id="WP_114984217.1">
    <property type="nucleotide sequence ID" value="NZ_CP027806.1"/>
</dbReference>
<dbReference type="InterPro" id="IPR008207">
    <property type="entry name" value="Sig_transdc_His_kin_Hpt_dom"/>
</dbReference>
<reference evidence="21 22" key="1">
    <citation type="submission" date="2018-03" db="EMBL/GenBank/DDBJ databases">
        <title>Phenotypic and genomic properties of Cyclonatronum proteinivorum gen. nov., sp. nov., a haloalkaliphilic bacteroidete from soda lakes possessing Na+-translocating rhodopsin.</title>
        <authorList>
            <person name="Toshchakov S.V."/>
            <person name="Korzhenkov A."/>
            <person name="Samarov N.I."/>
            <person name="Kublanov I.V."/>
            <person name="Muntyan M.S."/>
            <person name="Sorokin D.Y."/>
        </authorList>
    </citation>
    <scope>NUCLEOTIDE SEQUENCE [LARGE SCALE GENOMIC DNA]</scope>
    <source>
        <strain evidence="21 22">Omega</strain>
    </source>
</reference>
<dbReference type="InterPro" id="IPR000700">
    <property type="entry name" value="PAS-assoc_C"/>
</dbReference>
<evidence type="ECO:0000256" key="8">
    <source>
        <dbReference type="ARBA" id="ARBA00022741"/>
    </source>
</evidence>
<dbReference type="Pfam" id="PF01627">
    <property type="entry name" value="Hpt"/>
    <property type="match status" value="1"/>
</dbReference>
<dbReference type="CDD" id="cd00130">
    <property type="entry name" value="PAS"/>
    <property type="match status" value="3"/>
</dbReference>
<dbReference type="InterPro" id="IPR003661">
    <property type="entry name" value="HisK_dim/P_dom"/>
</dbReference>
<dbReference type="SMART" id="SM00388">
    <property type="entry name" value="HisKA"/>
    <property type="match status" value="1"/>
</dbReference>
<keyword evidence="10" id="KW-0067">ATP-binding</keyword>
<dbReference type="Gene3D" id="3.30.450.20">
    <property type="entry name" value="PAS domain"/>
    <property type="match status" value="5"/>
</dbReference>
<dbReference type="CDD" id="cd16922">
    <property type="entry name" value="HATPase_EvgS-ArcB-TorS-like"/>
    <property type="match status" value="1"/>
</dbReference>
<dbReference type="SMART" id="SM00073">
    <property type="entry name" value="HPT"/>
    <property type="match status" value="1"/>
</dbReference>
<dbReference type="SUPFAM" id="SSF47226">
    <property type="entry name" value="Histidine-containing phosphotransfer domain, HPT domain"/>
    <property type="match status" value="1"/>
</dbReference>
<dbReference type="PANTHER" id="PTHR45339">
    <property type="entry name" value="HYBRID SIGNAL TRANSDUCTION HISTIDINE KINASE J"/>
    <property type="match status" value="1"/>
</dbReference>
<dbReference type="Gene3D" id="1.10.287.130">
    <property type="match status" value="1"/>
</dbReference>
<dbReference type="CDD" id="cd00156">
    <property type="entry name" value="REC"/>
    <property type="match status" value="1"/>
</dbReference>
<dbReference type="SUPFAM" id="SSF55781">
    <property type="entry name" value="GAF domain-like"/>
    <property type="match status" value="1"/>
</dbReference>
<feature type="domain" description="PAS" evidence="18">
    <location>
        <begin position="399"/>
        <end position="470"/>
    </location>
</feature>
<dbReference type="EMBL" id="CP027806">
    <property type="protein sequence ID" value="AXJ00971.1"/>
    <property type="molecule type" value="Genomic_DNA"/>
</dbReference>
<evidence type="ECO:0000256" key="15">
    <source>
        <dbReference type="PROSITE-ProRule" id="PRU00169"/>
    </source>
</evidence>
<evidence type="ECO:0000256" key="13">
    <source>
        <dbReference type="ARBA" id="ARBA00023136"/>
    </source>
</evidence>
<dbReference type="InterPro" id="IPR035965">
    <property type="entry name" value="PAS-like_dom_sf"/>
</dbReference>
<dbReference type="PROSITE" id="PS50113">
    <property type="entry name" value="PAC"/>
    <property type="match status" value="5"/>
</dbReference>
<evidence type="ECO:0000313" key="22">
    <source>
        <dbReference type="Proteomes" id="UP000254808"/>
    </source>
</evidence>
<dbReference type="CDD" id="cd00082">
    <property type="entry name" value="HisKA"/>
    <property type="match status" value="1"/>
</dbReference>
<dbReference type="SMART" id="SM00387">
    <property type="entry name" value="HATPase_c"/>
    <property type="match status" value="1"/>
</dbReference>
<evidence type="ECO:0000259" key="20">
    <source>
        <dbReference type="PROSITE" id="PS50894"/>
    </source>
</evidence>
<keyword evidence="22" id="KW-1185">Reference proteome</keyword>
<dbReference type="SMART" id="SM00448">
    <property type="entry name" value="REC"/>
    <property type="match status" value="2"/>
</dbReference>
<dbReference type="Pfam" id="PF00072">
    <property type="entry name" value="Response_reg"/>
    <property type="match status" value="2"/>
</dbReference>
<dbReference type="CDD" id="cd17546">
    <property type="entry name" value="REC_hyHK_CKI1_RcsC-like"/>
    <property type="match status" value="1"/>
</dbReference>
<feature type="domain" description="Histidine kinase" evidence="16">
    <location>
        <begin position="846"/>
        <end position="1067"/>
    </location>
</feature>
<dbReference type="Gene3D" id="2.10.70.100">
    <property type="match status" value="2"/>
</dbReference>
<gene>
    <name evidence="21" type="ORF">CYPRO_1720</name>
</gene>
<evidence type="ECO:0000259" key="18">
    <source>
        <dbReference type="PROSITE" id="PS50112"/>
    </source>
</evidence>
<evidence type="ECO:0000256" key="3">
    <source>
        <dbReference type="ARBA" id="ARBA00012438"/>
    </source>
</evidence>
<dbReference type="SMART" id="SM00091">
    <property type="entry name" value="PAS"/>
    <property type="match status" value="4"/>
</dbReference>
<dbReference type="InterPro" id="IPR029016">
    <property type="entry name" value="GAF-like_dom_sf"/>
</dbReference>
<dbReference type="Pfam" id="PF02518">
    <property type="entry name" value="HATPase_c"/>
    <property type="match status" value="1"/>
</dbReference>